<protein>
    <recommendedName>
        <fullName evidence="1">Aminotransferase class I/classII large domain-containing protein</fullName>
    </recommendedName>
</protein>
<reference evidence="2" key="1">
    <citation type="submission" date="2019-08" db="EMBL/GenBank/DDBJ databases">
        <authorList>
            <person name="Kucharzyk K."/>
            <person name="Murdoch R.W."/>
            <person name="Higgins S."/>
            <person name="Loffler F."/>
        </authorList>
    </citation>
    <scope>NUCLEOTIDE SEQUENCE</scope>
</reference>
<dbReference type="GO" id="GO:0030170">
    <property type="term" value="F:pyridoxal phosphate binding"/>
    <property type="evidence" value="ECO:0007669"/>
    <property type="project" value="InterPro"/>
</dbReference>
<sequence>MLREEPALLGALHQNVSHLRAGLRQLGWEVAESPSPVMCLQGSGKMNLLQVRDRLFAQGIAVEYVTSYPSAPPGGGLRLAVFATHTTVQIERLLKGLREAL</sequence>
<gene>
    <name evidence="2" type="ORF">SDC9_146860</name>
</gene>
<organism evidence="2">
    <name type="scientific">bioreactor metagenome</name>
    <dbReference type="NCBI Taxonomy" id="1076179"/>
    <lineage>
        <taxon>unclassified sequences</taxon>
        <taxon>metagenomes</taxon>
        <taxon>ecological metagenomes</taxon>
    </lineage>
</organism>
<dbReference type="Pfam" id="PF00155">
    <property type="entry name" value="Aminotran_1_2"/>
    <property type="match status" value="1"/>
</dbReference>
<accession>A0A645ECG0</accession>
<dbReference type="Gene3D" id="3.90.1150.10">
    <property type="entry name" value="Aspartate Aminotransferase, domain 1"/>
    <property type="match status" value="1"/>
</dbReference>
<evidence type="ECO:0000259" key="1">
    <source>
        <dbReference type="Pfam" id="PF00155"/>
    </source>
</evidence>
<dbReference type="InterPro" id="IPR015422">
    <property type="entry name" value="PyrdxlP-dep_Trfase_small"/>
</dbReference>
<comment type="caution">
    <text evidence="2">The sequence shown here is derived from an EMBL/GenBank/DDBJ whole genome shotgun (WGS) entry which is preliminary data.</text>
</comment>
<dbReference type="InterPro" id="IPR004839">
    <property type="entry name" value="Aminotransferase_I/II_large"/>
</dbReference>
<feature type="domain" description="Aminotransferase class I/classII large" evidence="1">
    <location>
        <begin position="11"/>
        <end position="96"/>
    </location>
</feature>
<evidence type="ECO:0000313" key="2">
    <source>
        <dbReference type="EMBL" id="MPM99667.1"/>
    </source>
</evidence>
<name>A0A645ECG0_9ZZZZ</name>
<dbReference type="SUPFAM" id="SSF53383">
    <property type="entry name" value="PLP-dependent transferases"/>
    <property type="match status" value="1"/>
</dbReference>
<dbReference type="InterPro" id="IPR015424">
    <property type="entry name" value="PyrdxlP-dep_Trfase"/>
</dbReference>
<proteinExistence type="predicted"/>
<dbReference type="EMBL" id="VSSQ01045758">
    <property type="protein sequence ID" value="MPM99667.1"/>
    <property type="molecule type" value="Genomic_DNA"/>
</dbReference>
<dbReference type="AlphaFoldDB" id="A0A645ECG0"/>